<dbReference type="Proteomes" id="UP000761264">
    <property type="component" value="Unassembled WGS sequence"/>
</dbReference>
<dbReference type="PROSITE" id="PS50045">
    <property type="entry name" value="SIGMA54_INTERACT_4"/>
    <property type="match status" value="1"/>
</dbReference>
<evidence type="ECO:0000256" key="6">
    <source>
        <dbReference type="ARBA" id="ARBA00023159"/>
    </source>
</evidence>
<name>A0A967EXZ2_9PROT</name>
<dbReference type="Gene3D" id="3.40.50.2300">
    <property type="match status" value="1"/>
</dbReference>
<evidence type="ECO:0000313" key="12">
    <source>
        <dbReference type="Proteomes" id="UP000761264"/>
    </source>
</evidence>
<evidence type="ECO:0000313" key="11">
    <source>
        <dbReference type="EMBL" id="NIA69487.1"/>
    </source>
</evidence>
<accession>A0A967EXZ2</accession>
<keyword evidence="5" id="KW-0238">DNA-binding</keyword>
<dbReference type="SUPFAM" id="SSF52172">
    <property type="entry name" value="CheY-like"/>
    <property type="match status" value="1"/>
</dbReference>
<keyword evidence="4" id="KW-0805">Transcription regulation</keyword>
<evidence type="ECO:0000256" key="2">
    <source>
        <dbReference type="ARBA" id="ARBA00022840"/>
    </source>
</evidence>
<reference evidence="11" key="1">
    <citation type="submission" date="2020-03" db="EMBL/GenBank/DDBJ databases">
        <title>Genome of Pelagibius litoralis DSM 21314T.</title>
        <authorList>
            <person name="Wang G."/>
        </authorList>
    </citation>
    <scope>NUCLEOTIDE SEQUENCE</scope>
    <source>
        <strain evidence="11">DSM 21314</strain>
    </source>
</reference>
<keyword evidence="2" id="KW-0067">ATP-binding</keyword>
<feature type="domain" description="Sigma-54 factor interaction" evidence="9">
    <location>
        <begin position="120"/>
        <end position="349"/>
    </location>
</feature>
<keyword evidence="1" id="KW-0547">Nucleotide-binding</keyword>
<dbReference type="InterPro" id="IPR058031">
    <property type="entry name" value="AAA_lid_NorR"/>
</dbReference>
<dbReference type="InterPro" id="IPR009057">
    <property type="entry name" value="Homeodomain-like_sf"/>
</dbReference>
<dbReference type="InterPro" id="IPR027417">
    <property type="entry name" value="P-loop_NTPase"/>
</dbReference>
<dbReference type="InterPro" id="IPR001789">
    <property type="entry name" value="Sig_transdc_resp-reg_receiver"/>
</dbReference>
<dbReference type="InterPro" id="IPR011006">
    <property type="entry name" value="CheY-like_superfamily"/>
</dbReference>
<dbReference type="InterPro" id="IPR003593">
    <property type="entry name" value="AAA+_ATPase"/>
</dbReference>
<evidence type="ECO:0000259" key="9">
    <source>
        <dbReference type="PROSITE" id="PS50045"/>
    </source>
</evidence>
<organism evidence="11 12">
    <name type="scientific">Pelagibius litoralis</name>
    <dbReference type="NCBI Taxonomy" id="374515"/>
    <lineage>
        <taxon>Bacteria</taxon>
        <taxon>Pseudomonadati</taxon>
        <taxon>Pseudomonadota</taxon>
        <taxon>Alphaproteobacteria</taxon>
        <taxon>Rhodospirillales</taxon>
        <taxon>Rhodovibrionaceae</taxon>
        <taxon>Pelagibius</taxon>
    </lineage>
</organism>
<dbReference type="SMART" id="SM00382">
    <property type="entry name" value="AAA"/>
    <property type="match status" value="1"/>
</dbReference>
<evidence type="ECO:0000256" key="5">
    <source>
        <dbReference type="ARBA" id="ARBA00023125"/>
    </source>
</evidence>
<dbReference type="EMBL" id="JAAQPH010000009">
    <property type="protein sequence ID" value="NIA69487.1"/>
    <property type="molecule type" value="Genomic_DNA"/>
</dbReference>
<dbReference type="InterPro" id="IPR002078">
    <property type="entry name" value="Sigma_54_int"/>
</dbReference>
<dbReference type="SUPFAM" id="SSF46689">
    <property type="entry name" value="Homeodomain-like"/>
    <property type="match status" value="1"/>
</dbReference>
<dbReference type="InterPro" id="IPR002197">
    <property type="entry name" value="HTH_Fis"/>
</dbReference>
<evidence type="ECO:0000256" key="7">
    <source>
        <dbReference type="ARBA" id="ARBA00023163"/>
    </source>
</evidence>
<dbReference type="Pfam" id="PF25601">
    <property type="entry name" value="AAA_lid_14"/>
    <property type="match status" value="1"/>
</dbReference>
<dbReference type="Gene3D" id="1.10.8.60">
    <property type="match status" value="1"/>
</dbReference>
<dbReference type="GO" id="GO:0005524">
    <property type="term" value="F:ATP binding"/>
    <property type="evidence" value="ECO:0007669"/>
    <property type="project" value="UniProtKB-KW"/>
</dbReference>
<dbReference type="CDD" id="cd00009">
    <property type="entry name" value="AAA"/>
    <property type="match status" value="1"/>
</dbReference>
<evidence type="ECO:0000259" key="10">
    <source>
        <dbReference type="PROSITE" id="PS50110"/>
    </source>
</evidence>
<dbReference type="InterPro" id="IPR025943">
    <property type="entry name" value="Sigma_54_int_dom_ATP-bd_2"/>
</dbReference>
<keyword evidence="12" id="KW-1185">Reference proteome</keyword>
<feature type="domain" description="Response regulatory" evidence="10">
    <location>
        <begin position="2"/>
        <end position="114"/>
    </location>
</feature>
<dbReference type="Pfam" id="PF00158">
    <property type="entry name" value="Sigma54_activat"/>
    <property type="match status" value="1"/>
</dbReference>
<proteinExistence type="predicted"/>
<dbReference type="AlphaFoldDB" id="A0A967EXZ2"/>
<evidence type="ECO:0000256" key="8">
    <source>
        <dbReference type="PROSITE-ProRule" id="PRU00169"/>
    </source>
</evidence>
<dbReference type="PRINTS" id="PR01590">
    <property type="entry name" value="HTHFIS"/>
</dbReference>
<dbReference type="PROSITE" id="PS50110">
    <property type="entry name" value="RESPONSE_REGULATORY"/>
    <property type="match status" value="1"/>
</dbReference>
<dbReference type="FunFam" id="3.40.50.300:FF:000006">
    <property type="entry name" value="DNA-binding transcriptional regulator NtrC"/>
    <property type="match status" value="1"/>
</dbReference>
<comment type="caution">
    <text evidence="11">The sequence shown here is derived from an EMBL/GenBank/DDBJ whole genome shotgun (WGS) entry which is preliminary data.</text>
</comment>
<dbReference type="InterPro" id="IPR025662">
    <property type="entry name" value="Sigma_54_int_dom_ATP-bd_1"/>
</dbReference>
<evidence type="ECO:0000256" key="4">
    <source>
        <dbReference type="ARBA" id="ARBA00023015"/>
    </source>
</evidence>
<dbReference type="Gene3D" id="1.10.10.60">
    <property type="entry name" value="Homeodomain-like"/>
    <property type="match status" value="1"/>
</dbReference>
<dbReference type="GO" id="GO:0043565">
    <property type="term" value="F:sequence-specific DNA binding"/>
    <property type="evidence" value="ECO:0007669"/>
    <property type="project" value="InterPro"/>
</dbReference>
<dbReference type="SUPFAM" id="SSF52540">
    <property type="entry name" value="P-loop containing nucleoside triphosphate hydrolases"/>
    <property type="match status" value="1"/>
</dbReference>
<gene>
    <name evidence="11" type="ORF">HBA54_12875</name>
</gene>
<dbReference type="RefSeq" id="WP_167225155.1">
    <property type="nucleotide sequence ID" value="NZ_JAAQPH010000009.1"/>
</dbReference>
<dbReference type="Pfam" id="PF02954">
    <property type="entry name" value="HTH_8"/>
    <property type="match status" value="1"/>
</dbReference>
<dbReference type="PROSITE" id="PS00676">
    <property type="entry name" value="SIGMA54_INTERACT_2"/>
    <property type="match status" value="1"/>
</dbReference>
<dbReference type="PROSITE" id="PS00675">
    <property type="entry name" value="SIGMA54_INTERACT_1"/>
    <property type="match status" value="1"/>
</dbReference>
<comment type="caution">
    <text evidence="8">Lacks conserved residue(s) required for the propagation of feature annotation.</text>
</comment>
<dbReference type="GO" id="GO:0006355">
    <property type="term" value="P:regulation of DNA-templated transcription"/>
    <property type="evidence" value="ECO:0007669"/>
    <property type="project" value="InterPro"/>
</dbReference>
<dbReference type="PANTHER" id="PTHR32071:SF21">
    <property type="entry name" value="TRANSCRIPTIONAL REGULATORY PROTEIN FLGR"/>
    <property type="match status" value="1"/>
</dbReference>
<keyword evidence="6" id="KW-0010">Activator</keyword>
<keyword evidence="3" id="KW-0902">Two-component regulatory system</keyword>
<evidence type="ECO:0000256" key="1">
    <source>
        <dbReference type="ARBA" id="ARBA00022741"/>
    </source>
</evidence>
<dbReference type="GO" id="GO:0000160">
    <property type="term" value="P:phosphorelay signal transduction system"/>
    <property type="evidence" value="ECO:0007669"/>
    <property type="project" value="UniProtKB-KW"/>
</dbReference>
<dbReference type="Gene3D" id="3.40.50.300">
    <property type="entry name" value="P-loop containing nucleotide triphosphate hydrolases"/>
    <property type="match status" value="1"/>
</dbReference>
<keyword evidence="7" id="KW-0804">Transcription</keyword>
<evidence type="ECO:0000256" key="3">
    <source>
        <dbReference type="ARBA" id="ARBA00023012"/>
    </source>
</evidence>
<dbReference type="PANTHER" id="PTHR32071">
    <property type="entry name" value="TRANSCRIPTIONAL REGULATORY PROTEIN"/>
    <property type="match status" value="1"/>
</dbReference>
<protein>
    <submittedName>
        <fullName evidence="11">Sigma-54-dependent Fis family transcriptional regulator</fullName>
    </submittedName>
</protein>
<sequence length="459" mass="49112">MRLLIVGTLDGHLATAGKLALQSGAKVAHVDDIEDAMNALRSGQGADLVMVEVNLDVGNLCSCLTRERIAVPVVACGIGTEPSAAADAIRAGAQEYIPLPPDAELIAAVLSAVAEETSTVVFRDPATSEVLRLAEQVAPSDASVLITGESGTGKEVMARFLHTKSKRSNEQFISVNCAAIPENLLESELFGHEKGAFTGAVTRRVGKFEEANGGTLLLDEISEMHPRLQAKLLRAIQEREIDRVGGGKPIKVDIRLLATSNRNLEQAVRDGSFREDLYYRLNVVNIPLPPLRDRPQDIPILAQHFAAKYAEANGVPPLQVTAAAQDILSKHHWRGNVRELENTMHRAVLLARDGVIDPNAIILTGQSLMPAEGDGADRAAASAAEDETAAGDVKVLVGRTVADVEKDLILDTLQHCLGNRTHAANILGISIRTLRNKLKLYSQDGVAVPMPGENERAPA</sequence>